<reference evidence="2" key="1">
    <citation type="submission" date="2023-06" db="EMBL/GenBank/DDBJ databases">
        <title>Genome-scale phylogeny and comparative genomics of the fungal order Sordariales.</title>
        <authorList>
            <consortium name="Lawrence Berkeley National Laboratory"/>
            <person name="Hensen N."/>
            <person name="Bonometti L."/>
            <person name="Westerberg I."/>
            <person name="Brannstrom I.O."/>
            <person name="Guillou S."/>
            <person name="Cros-Aarteil S."/>
            <person name="Calhoun S."/>
            <person name="Haridas S."/>
            <person name="Kuo A."/>
            <person name="Mondo S."/>
            <person name="Pangilinan J."/>
            <person name="Riley R."/>
            <person name="Labutti K."/>
            <person name="Andreopoulos B."/>
            <person name="Lipzen A."/>
            <person name="Chen C."/>
            <person name="Yanf M."/>
            <person name="Daum C."/>
            <person name="Ng V."/>
            <person name="Clum A."/>
            <person name="Steindorff A."/>
            <person name="Ohm R."/>
            <person name="Martin F."/>
            <person name="Silar P."/>
            <person name="Natvig D."/>
            <person name="Lalanne C."/>
            <person name="Gautier V."/>
            <person name="Ament-Velasquez S.L."/>
            <person name="Kruys A."/>
            <person name="Hutchinson M.I."/>
            <person name="Powell A.J."/>
            <person name="Barry K."/>
            <person name="Miller A.N."/>
            <person name="Grigoriev I.V."/>
            <person name="Debuchy R."/>
            <person name="Gladieux P."/>
            <person name="Thoren M.H."/>
            <person name="Johannesson H."/>
        </authorList>
    </citation>
    <scope>NUCLEOTIDE SEQUENCE</scope>
    <source>
        <strain evidence="2">PSN4</strain>
    </source>
</reference>
<sequence length="86" mass="9740">MIFRWSLDLLFDLFPGLNTFCWGVHCAVLGTQRFSGSSWRSLMGVCWAQIRRLKLPGLSRYHCHGGCISNLTGSDSWFGRKEQTAA</sequence>
<name>A0AAJ0B5K9_9PEZI</name>
<protein>
    <recommendedName>
        <fullName evidence="4">Secreted protein</fullName>
    </recommendedName>
</protein>
<organism evidence="2 3">
    <name type="scientific">Echria macrotheca</name>
    <dbReference type="NCBI Taxonomy" id="438768"/>
    <lineage>
        <taxon>Eukaryota</taxon>
        <taxon>Fungi</taxon>
        <taxon>Dikarya</taxon>
        <taxon>Ascomycota</taxon>
        <taxon>Pezizomycotina</taxon>
        <taxon>Sordariomycetes</taxon>
        <taxon>Sordariomycetidae</taxon>
        <taxon>Sordariales</taxon>
        <taxon>Schizotheciaceae</taxon>
        <taxon>Echria</taxon>
    </lineage>
</organism>
<comment type="caution">
    <text evidence="2">The sequence shown here is derived from an EMBL/GenBank/DDBJ whole genome shotgun (WGS) entry which is preliminary data.</text>
</comment>
<dbReference type="Proteomes" id="UP001239445">
    <property type="component" value="Unassembled WGS sequence"/>
</dbReference>
<evidence type="ECO:0008006" key="4">
    <source>
        <dbReference type="Google" id="ProtNLM"/>
    </source>
</evidence>
<evidence type="ECO:0000256" key="1">
    <source>
        <dbReference type="SAM" id="SignalP"/>
    </source>
</evidence>
<keyword evidence="1" id="KW-0732">Signal</keyword>
<evidence type="ECO:0000313" key="3">
    <source>
        <dbReference type="Proteomes" id="UP001239445"/>
    </source>
</evidence>
<dbReference type="EMBL" id="MU839852">
    <property type="protein sequence ID" value="KAK1749796.1"/>
    <property type="molecule type" value="Genomic_DNA"/>
</dbReference>
<feature type="chain" id="PRO_5042523643" description="Secreted protein" evidence="1">
    <location>
        <begin position="24"/>
        <end position="86"/>
    </location>
</feature>
<accession>A0AAJ0B5K9</accession>
<evidence type="ECO:0000313" key="2">
    <source>
        <dbReference type="EMBL" id="KAK1749796.1"/>
    </source>
</evidence>
<feature type="signal peptide" evidence="1">
    <location>
        <begin position="1"/>
        <end position="23"/>
    </location>
</feature>
<proteinExistence type="predicted"/>
<dbReference type="AlphaFoldDB" id="A0AAJ0B5K9"/>
<gene>
    <name evidence="2" type="ORF">QBC47DRAFT_395342</name>
</gene>
<keyword evidence="3" id="KW-1185">Reference proteome</keyword>